<keyword evidence="3" id="KW-1185">Reference proteome</keyword>
<gene>
    <name evidence="2" type="ORF">AW736_25250</name>
</gene>
<dbReference type="Proteomes" id="UP000078486">
    <property type="component" value="Unassembled WGS sequence"/>
</dbReference>
<evidence type="ECO:0000313" key="3">
    <source>
        <dbReference type="Proteomes" id="UP000078486"/>
    </source>
</evidence>
<dbReference type="STRING" id="1184151.AW736_25250"/>
<dbReference type="AlphaFoldDB" id="A0A178IB79"/>
<comment type="caution">
    <text evidence="2">The sequence shown here is derived from an EMBL/GenBank/DDBJ whole genome shotgun (WGS) entry which is preliminary data.</text>
</comment>
<accession>A0A178IB79</accession>
<sequence>MVRLSYFHNGTSAYQITLNNEEPPYHVICKDTGKIEELDAANAAELRAVLGRIEESLRARGHESVSHIAEFFIGKSKLAEEMAGRRGAAEVPQAIQQRSQSSVPVP</sequence>
<evidence type="ECO:0000313" key="2">
    <source>
        <dbReference type="EMBL" id="OAM87008.1"/>
    </source>
</evidence>
<evidence type="ECO:0000256" key="1">
    <source>
        <dbReference type="SAM" id="MobiDB-lite"/>
    </source>
</evidence>
<organism evidence="2 3">
    <name type="scientific">Termitidicoccus mucosus</name>
    <dbReference type="NCBI Taxonomy" id="1184151"/>
    <lineage>
        <taxon>Bacteria</taxon>
        <taxon>Pseudomonadati</taxon>
        <taxon>Verrucomicrobiota</taxon>
        <taxon>Opitutia</taxon>
        <taxon>Opitutales</taxon>
        <taxon>Opitutaceae</taxon>
        <taxon>Termitidicoccus</taxon>
    </lineage>
</organism>
<proteinExistence type="predicted"/>
<protein>
    <submittedName>
        <fullName evidence="2">Uncharacterized protein</fullName>
    </submittedName>
</protein>
<reference evidence="2 3" key="1">
    <citation type="submission" date="2016-01" db="EMBL/GenBank/DDBJ databases">
        <title>High potential of lignocellulose degradation of a new Verrucomicrobia species.</title>
        <authorList>
            <person name="Wang Y."/>
            <person name="Shi Y."/>
            <person name="Qiu Z."/>
            <person name="Liu S."/>
            <person name="Yang H."/>
        </authorList>
    </citation>
    <scope>NUCLEOTIDE SEQUENCE [LARGE SCALE GENOMIC DNA]</scope>
    <source>
        <strain evidence="2 3">TSB47</strain>
    </source>
</reference>
<name>A0A178IB79_9BACT</name>
<feature type="compositionally biased region" description="Polar residues" evidence="1">
    <location>
        <begin position="94"/>
        <end position="106"/>
    </location>
</feature>
<feature type="region of interest" description="Disordered" evidence="1">
    <location>
        <begin position="84"/>
        <end position="106"/>
    </location>
</feature>
<dbReference type="EMBL" id="LRRQ01000189">
    <property type="protein sequence ID" value="OAM87008.1"/>
    <property type="molecule type" value="Genomic_DNA"/>
</dbReference>